<keyword evidence="1" id="KW-0812">Transmembrane</keyword>
<keyword evidence="1" id="KW-0472">Membrane</keyword>
<dbReference type="STRING" id="985053.VMUT_1825"/>
<evidence type="ECO:0000313" key="3">
    <source>
        <dbReference type="Proteomes" id="UP000007485"/>
    </source>
</evidence>
<accession>F0QVC4</accession>
<dbReference type="KEGG" id="vmo:VMUT_1825"/>
<dbReference type="OrthoDB" id="28528at2157"/>
<sequence>MNLRYVLITAIVVVVIVVLILVFVPHIIYKPTGPSFNELFAYTNNNTYTANYNYYVYSNIAGQVSTEEYLFLYSQRGPMDRYIVVTTTSSPQMSLYIVTTQLSNGTMVQCVAEPMYAGCFPANQTFNLVYLALPIVNSSSFTLIGTQKILGYSAYCYASRNVTTLGSVMPSAVQAGLGSVPVNVTSEICMTQDGVPLLIKLSVFTTLSVSGYSAPLNLTQTLQVTSIQDGVYLSNNATTLLNSLGINATG</sequence>
<dbReference type="RefSeq" id="WP_013605188.1">
    <property type="nucleotide sequence ID" value="NC_015151.1"/>
</dbReference>
<dbReference type="eggNOG" id="arCOG08083">
    <property type="taxonomic scope" value="Archaea"/>
</dbReference>
<reference evidence="2 3" key="1">
    <citation type="journal article" date="2011" name="J. Bacteriol.">
        <title>Complete genome sequence of 'Vulcanisaeta moutnovskia' strain 768-28, a novel member of the hyperthermophilic crenarchaeal genus vulcanisaeta.</title>
        <authorList>
            <person name="Gumerov V.M."/>
            <person name="Mardanov A.V."/>
            <person name="Beletsky A.V."/>
            <person name="Prokofeva M.I."/>
            <person name="Bonch-Osmolovskaya E.A."/>
            <person name="Ravin N.V."/>
            <person name="Skryabin K.G."/>
        </authorList>
    </citation>
    <scope>NUCLEOTIDE SEQUENCE [LARGE SCALE GENOMIC DNA]</scope>
    <source>
        <strain evidence="2 3">768-28</strain>
    </source>
</reference>
<dbReference type="EMBL" id="CP002529">
    <property type="protein sequence ID" value="ADY02026.1"/>
    <property type="molecule type" value="Genomic_DNA"/>
</dbReference>
<dbReference type="Proteomes" id="UP000007485">
    <property type="component" value="Chromosome"/>
</dbReference>
<evidence type="ECO:0000313" key="2">
    <source>
        <dbReference type="EMBL" id="ADY02026.1"/>
    </source>
</evidence>
<keyword evidence="1" id="KW-1133">Transmembrane helix</keyword>
<keyword evidence="3" id="KW-1185">Reference proteome</keyword>
<dbReference type="HOGENOM" id="CLU_1109555_0_0_2"/>
<dbReference type="AlphaFoldDB" id="F0QVC4"/>
<evidence type="ECO:0000256" key="1">
    <source>
        <dbReference type="SAM" id="Phobius"/>
    </source>
</evidence>
<name>F0QVC4_VULM7</name>
<organism evidence="2 3">
    <name type="scientific">Vulcanisaeta moutnovskia (strain 768-28)</name>
    <dbReference type="NCBI Taxonomy" id="985053"/>
    <lineage>
        <taxon>Archaea</taxon>
        <taxon>Thermoproteota</taxon>
        <taxon>Thermoprotei</taxon>
        <taxon>Thermoproteales</taxon>
        <taxon>Thermoproteaceae</taxon>
        <taxon>Vulcanisaeta</taxon>
    </lineage>
</organism>
<feature type="transmembrane region" description="Helical" evidence="1">
    <location>
        <begin position="6"/>
        <end position="29"/>
    </location>
</feature>
<dbReference type="GeneID" id="10289477"/>
<proteinExistence type="predicted"/>
<protein>
    <submittedName>
        <fullName evidence="2">Uncharacterized protein</fullName>
    </submittedName>
</protein>
<gene>
    <name evidence="2" type="ordered locus">VMUT_1825</name>
</gene>